<evidence type="ECO:0000256" key="2">
    <source>
        <dbReference type="ARBA" id="ARBA00022679"/>
    </source>
</evidence>
<feature type="binding site" evidence="9">
    <location>
        <position position="133"/>
    </location>
    <ligand>
        <name>a ribonucleoside 5'-phosphate</name>
        <dbReference type="ChEBI" id="CHEBI:58043"/>
    </ligand>
</feature>
<keyword evidence="11" id="KW-1185">Reference proteome</keyword>
<comment type="similarity">
    <text evidence="9">Belongs to the adenylate kinase family. UMP-CMP kinase subfamily.</text>
</comment>
<dbReference type="GO" id="GO:0005524">
    <property type="term" value="F:ATP binding"/>
    <property type="evidence" value="ECO:0007669"/>
    <property type="project" value="UniProtKB-KW"/>
</dbReference>
<evidence type="ECO:0000256" key="3">
    <source>
        <dbReference type="ARBA" id="ARBA00022741"/>
    </source>
</evidence>
<dbReference type="GO" id="GO:0005737">
    <property type="term" value="C:cytoplasm"/>
    <property type="evidence" value="ECO:0007669"/>
    <property type="project" value="UniProtKB-SubCell"/>
</dbReference>
<evidence type="ECO:0000256" key="4">
    <source>
        <dbReference type="ARBA" id="ARBA00022777"/>
    </source>
</evidence>
<keyword evidence="5 9" id="KW-0067">ATP-binding</keyword>
<keyword evidence="6 9" id="KW-0665">Pyrimidine biosynthesis</keyword>
<dbReference type="HAMAP" id="MF_03172">
    <property type="entry name" value="Adenylate_kinase_UMP_CMP_kin"/>
    <property type="match status" value="1"/>
</dbReference>
<feature type="binding site" evidence="9">
    <location>
        <position position="144"/>
    </location>
    <ligand>
        <name>a ribonucleoside 5'-phosphate</name>
        <dbReference type="ChEBI" id="CHEBI:58043"/>
    </ligand>
</feature>
<dbReference type="CDD" id="cd01428">
    <property type="entry name" value="ADK"/>
    <property type="match status" value="1"/>
</dbReference>
<dbReference type="GO" id="GO:0006221">
    <property type="term" value="P:pyrimidine nucleotide biosynthetic process"/>
    <property type="evidence" value="ECO:0007669"/>
    <property type="project" value="UniProtKB-UniRule"/>
</dbReference>
<dbReference type="PANTHER" id="PTHR23359">
    <property type="entry name" value="NUCLEOTIDE KINASE"/>
    <property type="match status" value="1"/>
</dbReference>
<dbReference type="NCBIfam" id="TIGR01359">
    <property type="entry name" value="UMP_CMP_kin_fam"/>
    <property type="match status" value="1"/>
</dbReference>
<comment type="subunit">
    <text evidence="9">Monomer.</text>
</comment>
<dbReference type="InterPro" id="IPR000850">
    <property type="entry name" value="Adenylat/UMP-CMP_kin"/>
</dbReference>
<comment type="caution">
    <text evidence="9">Lacks conserved residue(s) required for the propagation of feature annotation.</text>
</comment>
<dbReference type="GO" id="GO:0050145">
    <property type="term" value="F:nucleoside monophosphate kinase activity"/>
    <property type="evidence" value="ECO:0007669"/>
    <property type="project" value="UniProtKB-ARBA"/>
</dbReference>
<comment type="catalytic activity">
    <reaction evidence="8 9">
        <text>UMP + ATP = UDP + ADP</text>
        <dbReference type="Rhea" id="RHEA:24400"/>
        <dbReference type="ChEBI" id="CHEBI:30616"/>
        <dbReference type="ChEBI" id="CHEBI:57865"/>
        <dbReference type="ChEBI" id="CHEBI:58223"/>
        <dbReference type="ChEBI" id="CHEBI:456216"/>
        <dbReference type="EC" id="2.7.4.14"/>
    </reaction>
</comment>
<dbReference type="EC" id="2.7.4.14" evidence="9"/>
<dbReference type="GO" id="GO:0005634">
    <property type="term" value="C:nucleus"/>
    <property type="evidence" value="ECO:0007669"/>
    <property type="project" value="UniProtKB-SubCell"/>
</dbReference>
<feature type="binding site" evidence="9">
    <location>
        <begin position="13"/>
        <end position="18"/>
    </location>
    <ligand>
        <name>ATP</name>
        <dbReference type="ChEBI" id="CHEBI:30616"/>
    </ligand>
</feature>
<feature type="binding site" evidence="9">
    <location>
        <position position="39"/>
    </location>
    <ligand>
        <name>a ribonucleoside 5'-phosphate</name>
        <dbReference type="ChEBI" id="CHEBI:58043"/>
    </ligand>
</feature>
<comment type="domain">
    <text evidence="9">Consists of three domains, a large central CORE domain and two small peripheral domains, NMPbind and LID, which undergo movements during catalysis. The LID domain closes over the site of phosphoryl transfer upon ATP binding. Assembling and dissambling the active center during each catalytic cycle provides an effective means to prevent ATP hydrolysis.</text>
</comment>
<proteinExistence type="inferred from homology"/>
<feature type="binding site" evidence="9">
    <location>
        <position position="129"/>
    </location>
    <ligand>
        <name>ATP</name>
        <dbReference type="ChEBI" id="CHEBI:30616"/>
    </ligand>
</feature>
<protein>
    <recommendedName>
        <fullName evidence="9">UMP-CMP kinase</fullName>
        <ecNumber evidence="9">2.7.4.14</ecNumber>
    </recommendedName>
    <alternativeName>
        <fullName evidence="9">Deoxycytidylate kinase</fullName>
        <shortName evidence="9">CK</shortName>
        <shortName evidence="9">dCMP kinase</shortName>
    </alternativeName>
    <alternativeName>
        <fullName evidence="9">Uridine monophosphate/cytidine monophosphate kinase</fullName>
        <shortName evidence="9">UMP/CMP kinase</shortName>
        <shortName evidence="9">UMP/CMPK</shortName>
    </alternativeName>
</protein>
<dbReference type="GO" id="GO:0006207">
    <property type="term" value="P:'de novo' pyrimidine nucleobase biosynthetic process"/>
    <property type="evidence" value="ECO:0007669"/>
    <property type="project" value="InterPro"/>
</dbReference>
<accession>A0AAV8YP87</accession>
<keyword evidence="2 9" id="KW-0808">Transferase</keyword>
<name>A0AAV8YP87_9CUCU</name>
<organism evidence="10 11">
    <name type="scientific">Aromia moschata</name>
    <dbReference type="NCBI Taxonomy" id="1265417"/>
    <lineage>
        <taxon>Eukaryota</taxon>
        <taxon>Metazoa</taxon>
        <taxon>Ecdysozoa</taxon>
        <taxon>Arthropoda</taxon>
        <taxon>Hexapoda</taxon>
        <taxon>Insecta</taxon>
        <taxon>Pterygota</taxon>
        <taxon>Neoptera</taxon>
        <taxon>Endopterygota</taxon>
        <taxon>Coleoptera</taxon>
        <taxon>Polyphaga</taxon>
        <taxon>Cucujiformia</taxon>
        <taxon>Chrysomeloidea</taxon>
        <taxon>Cerambycidae</taxon>
        <taxon>Cerambycinae</taxon>
        <taxon>Callichromatini</taxon>
        <taxon>Aromia</taxon>
    </lineage>
</organism>
<evidence type="ECO:0000256" key="9">
    <source>
        <dbReference type="HAMAP-Rule" id="MF_03172"/>
    </source>
</evidence>
<keyword evidence="7 9" id="KW-0539">Nucleus</keyword>
<dbReference type="InterPro" id="IPR033690">
    <property type="entry name" value="Adenylat_kinase_CS"/>
</dbReference>
<dbReference type="EMBL" id="JAPWTK010000055">
    <property type="protein sequence ID" value="KAJ8953544.1"/>
    <property type="molecule type" value="Genomic_DNA"/>
</dbReference>
<dbReference type="Proteomes" id="UP001162162">
    <property type="component" value="Unassembled WGS sequence"/>
</dbReference>
<dbReference type="Pfam" id="PF00406">
    <property type="entry name" value="ADK"/>
    <property type="match status" value="1"/>
</dbReference>
<dbReference type="SUPFAM" id="SSF52540">
    <property type="entry name" value="P-loop containing nucleoside triphosphate hydrolases"/>
    <property type="match status" value="1"/>
</dbReference>
<dbReference type="PROSITE" id="PS00113">
    <property type="entry name" value="ADENYLATE_KINASE"/>
    <property type="match status" value="1"/>
</dbReference>
<evidence type="ECO:0000256" key="6">
    <source>
        <dbReference type="ARBA" id="ARBA00022975"/>
    </source>
</evidence>
<comment type="subcellular location">
    <subcellularLocation>
        <location evidence="9">Cytoplasm</location>
    </subcellularLocation>
    <subcellularLocation>
        <location evidence="9">Nucleus</location>
    </subcellularLocation>
</comment>
<comment type="caution">
    <text evidence="10">The sequence shown here is derived from an EMBL/GenBank/DDBJ whole genome shotgun (WGS) entry which is preliminary data.</text>
</comment>
<evidence type="ECO:0000256" key="8">
    <source>
        <dbReference type="ARBA" id="ARBA00048116"/>
    </source>
</evidence>
<feature type="binding site" evidence="9">
    <location>
        <begin position="61"/>
        <end position="63"/>
    </location>
    <ligand>
        <name>a ribonucleoside 5'-phosphate</name>
        <dbReference type="ChEBI" id="CHEBI:58043"/>
    </ligand>
</feature>
<evidence type="ECO:0000256" key="7">
    <source>
        <dbReference type="ARBA" id="ARBA00023242"/>
    </source>
</evidence>
<evidence type="ECO:0000313" key="11">
    <source>
        <dbReference type="Proteomes" id="UP001162162"/>
    </source>
</evidence>
<feature type="binding site" evidence="9">
    <location>
        <begin position="88"/>
        <end position="91"/>
    </location>
    <ligand>
        <name>a ribonucleoside 5'-phosphate</name>
        <dbReference type="ChEBI" id="CHEBI:58043"/>
    </ligand>
</feature>
<keyword evidence="4 9" id="KW-0418">Kinase</keyword>
<dbReference type="Gene3D" id="3.40.50.300">
    <property type="entry name" value="P-loop containing nucleotide triphosphate hydrolases"/>
    <property type="match status" value="1"/>
</dbReference>
<reference evidence="10" key="1">
    <citation type="journal article" date="2023" name="Insect Mol. Biol.">
        <title>Genome sequencing provides insights into the evolution of gene families encoding plant cell wall-degrading enzymes in longhorned beetles.</title>
        <authorList>
            <person name="Shin N.R."/>
            <person name="Okamura Y."/>
            <person name="Kirsch R."/>
            <person name="Pauchet Y."/>
        </authorList>
    </citation>
    <scope>NUCLEOTIDE SEQUENCE</scope>
    <source>
        <strain evidence="10">AMC_N1</strain>
    </source>
</reference>
<feature type="binding site" evidence="9">
    <location>
        <position position="172"/>
    </location>
    <ligand>
        <name>ATP</name>
        <dbReference type="ChEBI" id="CHEBI:30616"/>
    </ligand>
</feature>
<dbReference type="PRINTS" id="PR00094">
    <property type="entry name" value="ADENYLTKNASE"/>
</dbReference>
<sequence>MQPSVVFVLGGPGAGKGTQCQRIVQNYGYVHLSAGDLLREERNNPGSKYGELIENYIREGKIVPVEITCSLLEAAMDASGKEKFLIDGFPRNQNNLDGWQKAMAGKVRLQFVLFFDCPLEVCTERCLSRGAGRSDDNMESLRKRFNTYLNETKPIIEHYEDLSLVRRIDATRGVEKVYEDVRRIFEEPNVAGGDK</sequence>
<gene>
    <name evidence="10" type="ORF">NQ318_002964</name>
</gene>
<evidence type="ECO:0000256" key="5">
    <source>
        <dbReference type="ARBA" id="ARBA00022840"/>
    </source>
</evidence>
<feature type="binding site" evidence="9">
    <location>
        <position position="95"/>
    </location>
    <ligand>
        <name>CMP</name>
        <dbReference type="ChEBI" id="CHEBI:60377"/>
    </ligand>
</feature>
<evidence type="ECO:0000256" key="1">
    <source>
        <dbReference type="ARBA" id="ARBA00022490"/>
    </source>
</evidence>
<dbReference type="AlphaFoldDB" id="A0AAV8YP87"/>
<feature type="region of interest" description="NMPbind" evidence="9">
    <location>
        <begin position="33"/>
        <end position="63"/>
    </location>
</feature>
<dbReference type="InterPro" id="IPR006266">
    <property type="entry name" value="UMP_CMP_kinase"/>
</dbReference>
<dbReference type="InterPro" id="IPR027417">
    <property type="entry name" value="P-loop_NTPase"/>
</dbReference>
<keyword evidence="3 9" id="KW-0547">Nucleotide-binding</keyword>
<keyword evidence="1 9" id="KW-0963">Cytoplasm</keyword>
<dbReference type="FunFam" id="3.40.50.300:FF:000315">
    <property type="entry name" value="Adenylate kinase 1"/>
    <property type="match status" value="1"/>
</dbReference>
<dbReference type="HAMAP" id="MF_00235">
    <property type="entry name" value="Adenylate_kinase_Adk"/>
    <property type="match status" value="1"/>
</dbReference>
<comment type="cofactor">
    <cofactor evidence="9">
        <name>Mg(2+)</name>
        <dbReference type="ChEBI" id="CHEBI:18420"/>
    </cofactor>
    <text evidence="9">Binds 1 Mg(2+) ion per monomer.</text>
</comment>
<evidence type="ECO:0000313" key="10">
    <source>
        <dbReference type="EMBL" id="KAJ8953544.1"/>
    </source>
</evidence>
<comment type="function">
    <text evidence="9">Catalyzes the phosphorylation of pyrimidine nucleoside monophosphates at the expense of ATP. Plays an important role in de novo pyrimidine nucleotide biosynthesis. Has preference for UMP and CMP as phosphate acceptors.</text>
</comment>
<comment type="catalytic activity">
    <reaction evidence="9">
        <text>dCMP + ATP = dCDP + ADP</text>
        <dbReference type="Rhea" id="RHEA:25094"/>
        <dbReference type="ChEBI" id="CHEBI:30616"/>
        <dbReference type="ChEBI" id="CHEBI:57566"/>
        <dbReference type="ChEBI" id="CHEBI:58593"/>
        <dbReference type="ChEBI" id="CHEBI:456216"/>
        <dbReference type="EC" id="2.7.4.14"/>
    </reaction>
</comment>
<comment type="catalytic activity">
    <reaction evidence="9">
        <text>CMP + ATP = CDP + ADP</text>
        <dbReference type="Rhea" id="RHEA:11600"/>
        <dbReference type="ChEBI" id="CHEBI:30616"/>
        <dbReference type="ChEBI" id="CHEBI:58069"/>
        <dbReference type="ChEBI" id="CHEBI:60377"/>
        <dbReference type="ChEBI" id="CHEBI:456216"/>
        <dbReference type="EC" id="2.7.4.14"/>
    </reaction>
</comment>